<dbReference type="EMBL" id="DTPE01000060">
    <property type="protein sequence ID" value="HGE74759.1"/>
    <property type="molecule type" value="Genomic_DNA"/>
</dbReference>
<keyword evidence="2" id="KW-0472">Membrane</keyword>
<name>A0A7V3RDT6_9BACT</name>
<comment type="caution">
    <text evidence="4">The sequence shown here is derived from an EMBL/GenBank/DDBJ whole genome shotgun (WGS) entry which is preliminary data.</text>
</comment>
<dbReference type="GO" id="GO:0022857">
    <property type="term" value="F:transmembrane transporter activity"/>
    <property type="evidence" value="ECO:0007669"/>
    <property type="project" value="InterPro"/>
</dbReference>
<gene>
    <name evidence="4" type="ORF">ENX73_01360</name>
</gene>
<protein>
    <submittedName>
        <fullName evidence="4">Threonine/serine exporter</fullName>
    </submittedName>
</protein>
<dbReference type="InterPro" id="IPR051361">
    <property type="entry name" value="ThrE/Ser_Exporter"/>
</dbReference>
<dbReference type="AlphaFoldDB" id="A0A7V3RDT6"/>
<reference evidence="4" key="1">
    <citation type="journal article" date="2020" name="mSystems">
        <title>Genome- and Community-Level Interaction Insights into Carbon Utilization and Element Cycling Functions of Hydrothermarchaeota in Hydrothermal Sediment.</title>
        <authorList>
            <person name="Zhou Z."/>
            <person name="Liu Y."/>
            <person name="Xu W."/>
            <person name="Pan J."/>
            <person name="Luo Z.H."/>
            <person name="Li M."/>
        </authorList>
    </citation>
    <scope>NUCLEOTIDE SEQUENCE [LARGE SCALE GENOMIC DNA]</scope>
    <source>
        <strain evidence="4">SpSt-966</strain>
    </source>
</reference>
<feature type="transmembrane region" description="Helical" evidence="2">
    <location>
        <begin position="140"/>
        <end position="157"/>
    </location>
</feature>
<keyword evidence="2" id="KW-1133">Transmembrane helix</keyword>
<feature type="transmembrane region" description="Helical" evidence="2">
    <location>
        <begin position="229"/>
        <end position="250"/>
    </location>
</feature>
<evidence type="ECO:0000313" key="4">
    <source>
        <dbReference type="EMBL" id="HGE74759.1"/>
    </source>
</evidence>
<feature type="transmembrane region" description="Helical" evidence="2">
    <location>
        <begin position="164"/>
        <end position="184"/>
    </location>
</feature>
<accession>A0A7V3RDT6</accession>
<evidence type="ECO:0000256" key="1">
    <source>
        <dbReference type="ARBA" id="ARBA00034125"/>
    </source>
</evidence>
<dbReference type="PANTHER" id="PTHR31082">
    <property type="entry name" value="PHEROMONE-REGULATED MEMBRANE PROTEIN 10"/>
    <property type="match status" value="1"/>
</dbReference>
<feature type="transmembrane region" description="Helical" evidence="2">
    <location>
        <begin position="190"/>
        <end position="208"/>
    </location>
</feature>
<evidence type="ECO:0000259" key="3">
    <source>
        <dbReference type="Pfam" id="PF06738"/>
    </source>
</evidence>
<evidence type="ECO:0000256" key="2">
    <source>
        <dbReference type="SAM" id="Phobius"/>
    </source>
</evidence>
<feature type="domain" description="Threonine/serine exporter-like N-terminal" evidence="3">
    <location>
        <begin position="8"/>
        <end position="246"/>
    </location>
</feature>
<proteinExistence type="inferred from homology"/>
<dbReference type="PANTHER" id="PTHR31082:SF4">
    <property type="entry name" value="PHEROMONE-REGULATED MEMBRANE PROTEIN 10"/>
    <property type="match status" value="1"/>
</dbReference>
<dbReference type="InterPro" id="IPR010619">
    <property type="entry name" value="ThrE-like_N"/>
</dbReference>
<keyword evidence="2" id="KW-0812">Transmembrane</keyword>
<organism evidence="4">
    <name type="scientific">Mesoaciditoga lauensis</name>
    <dbReference type="NCBI Taxonomy" id="1495039"/>
    <lineage>
        <taxon>Bacteria</taxon>
        <taxon>Thermotogati</taxon>
        <taxon>Thermotogota</taxon>
        <taxon>Thermotogae</taxon>
        <taxon>Mesoaciditogales</taxon>
        <taxon>Mesoaciditogaceae</taxon>
        <taxon>Mesoaciditoga</taxon>
    </lineage>
</organism>
<sequence>MAMVEEIDFMTDTATALMRSGSPTTRTELWISKIGQKLGLEVEVAIIYTVIYITVKDANGNSSTVTKRTGNLSTDFEKFIKIDSLIKRFVDGKIGIEEAHSELKKIMKEDFSYPVWIRMIAAALACGGFEYLLVGGLMSAIASMVLGALVYVAANYIRLLDNRFFQQFSAGVMISLGAWILLAIFKGATLSGMISGAIMLFVPGLLITNGFSEISQTSVISGTVKESEAIALLIALVFGIAAGTVFMGGMKF</sequence>
<comment type="similarity">
    <text evidence="1">Belongs to the ThrE exporter (TC 2.A.79) family.</text>
</comment>
<dbReference type="Pfam" id="PF06738">
    <property type="entry name" value="ThrE"/>
    <property type="match status" value="1"/>
</dbReference>